<dbReference type="KEGG" id="ocn:CUC15_11640"/>
<reference evidence="4" key="1">
    <citation type="submission" date="2017-11" db="EMBL/GenBank/DDBJ databases">
        <authorList>
            <person name="Zhu W."/>
        </authorList>
    </citation>
    <scope>NUCLEOTIDE SEQUENCE [LARGE SCALE GENOMIC DNA]</scope>
    <source>
        <strain evidence="4">160</strain>
    </source>
</reference>
<dbReference type="AlphaFoldDB" id="A0A345PHQ4"/>
<dbReference type="PROSITE" id="PS50006">
    <property type="entry name" value="FHA_DOMAIN"/>
    <property type="match status" value="1"/>
</dbReference>
<accession>A0A345PHQ4</accession>
<evidence type="ECO:0000256" key="1">
    <source>
        <dbReference type="SAM" id="Phobius"/>
    </source>
</evidence>
<evidence type="ECO:0000259" key="2">
    <source>
        <dbReference type="PROSITE" id="PS50006"/>
    </source>
</evidence>
<dbReference type="InterPro" id="IPR000253">
    <property type="entry name" value="FHA_dom"/>
</dbReference>
<dbReference type="SUPFAM" id="SSF49879">
    <property type="entry name" value="SMAD/FHA domain"/>
    <property type="match status" value="1"/>
</dbReference>
<proteinExistence type="predicted"/>
<evidence type="ECO:0000313" key="4">
    <source>
        <dbReference type="Proteomes" id="UP000253908"/>
    </source>
</evidence>
<organism evidence="3 4">
    <name type="scientific">Oceanobacillus zhaokaii</name>
    <dbReference type="NCBI Taxonomy" id="2052660"/>
    <lineage>
        <taxon>Bacteria</taxon>
        <taxon>Bacillati</taxon>
        <taxon>Bacillota</taxon>
        <taxon>Bacilli</taxon>
        <taxon>Bacillales</taxon>
        <taxon>Bacillaceae</taxon>
        <taxon>Oceanobacillus</taxon>
    </lineage>
</organism>
<dbReference type="EMBL" id="CP024848">
    <property type="protein sequence ID" value="AXI09534.1"/>
    <property type="molecule type" value="Genomic_DNA"/>
</dbReference>
<dbReference type="InterPro" id="IPR045962">
    <property type="entry name" value="DUF6382"/>
</dbReference>
<feature type="transmembrane region" description="Helical" evidence="1">
    <location>
        <begin position="259"/>
        <end position="276"/>
    </location>
</feature>
<gene>
    <name evidence="3" type="ORF">CUC15_11640</name>
</gene>
<feature type="transmembrane region" description="Helical" evidence="1">
    <location>
        <begin position="282"/>
        <end position="303"/>
    </location>
</feature>
<keyword evidence="1" id="KW-0472">Membrane</keyword>
<dbReference type="Gene3D" id="2.60.200.20">
    <property type="match status" value="1"/>
</dbReference>
<dbReference type="InterPro" id="IPR008984">
    <property type="entry name" value="SMAD_FHA_dom_sf"/>
</dbReference>
<evidence type="ECO:0000313" key="3">
    <source>
        <dbReference type="EMBL" id="AXI09534.1"/>
    </source>
</evidence>
<dbReference type="RefSeq" id="WP_114916822.1">
    <property type="nucleotide sequence ID" value="NZ_CP024848.1"/>
</dbReference>
<keyword evidence="1" id="KW-1133">Transmembrane helix</keyword>
<sequence>MGNIYDFSYKHSHHNGQSFIFTERNGKKLTAEDLNAVQLKMIQSNNIPHLLSLSIENIDLTIKIHYKLTSKQKVTSFFQENRTTMSDYYQLFLAIISTLEESSSYMLDQQQFILQKEFIFIGEKPSDAYLTYLPFTGMKRESTIEEEMKKLLTDIAGEVEGLQGNEFKSILNYIKNPAFGLPGLKKLLLELISLRSNVNQNQDMYNNNPNANFADNRNPGINQNNYQPIKPPEQVKEVVNKSKKKAKGKLPPLSSRGRIYLIMGSLLAIALIWKLYDMYTNQTMLIVSSLLTIFVLVFDYVFWRVWRPGVAPIEAKVEVPNNSSENKAAMPNVQINKQPVFQRQVAKQHEPIIAQTPSFIAQNSMAATAMDTTLLTESNEDTVLLEDEMNLHVVESQSQQAVSAILVRESADEQAQTIEINANNFLIGRNEASVNFKDESIGISRIHAEIIRIDDSSFGLKDLGSKNGSKLNGNTLVPYKIYALNEDDQFELGKATYTFKWSHS</sequence>
<dbReference type="SMART" id="SM00240">
    <property type="entry name" value="FHA"/>
    <property type="match status" value="1"/>
</dbReference>
<dbReference type="Pfam" id="PF19909">
    <property type="entry name" value="DUF6382"/>
    <property type="match status" value="1"/>
</dbReference>
<dbReference type="CDD" id="cd00060">
    <property type="entry name" value="FHA"/>
    <property type="match status" value="1"/>
</dbReference>
<feature type="domain" description="FHA" evidence="2">
    <location>
        <begin position="425"/>
        <end position="476"/>
    </location>
</feature>
<protein>
    <recommendedName>
        <fullName evidence="2">FHA domain-containing protein</fullName>
    </recommendedName>
</protein>
<dbReference type="Proteomes" id="UP000253908">
    <property type="component" value="Chromosome"/>
</dbReference>
<name>A0A345PHQ4_9BACI</name>
<keyword evidence="4" id="KW-1185">Reference proteome</keyword>
<dbReference type="Pfam" id="PF00498">
    <property type="entry name" value="FHA"/>
    <property type="match status" value="1"/>
</dbReference>
<keyword evidence="1" id="KW-0812">Transmembrane</keyword>
<dbReference type="OrthoDB" id="9783862at2"/>